<reference evidence="1 2" key="1">
    <citation type="submission" date="2019-05" db="EMBL/GenBank/DDBJ databases">
        <title>Another draft genome of Portunus trituberculatus and its Hox gene families provides insights of decapod evolution.</title>
        <authorList>
            <person name="Jeong J.-H."/>
            <person name="Song I."/>
            <person name="Kim S."/>
            <person name="Choi T."/>
            <person name="Kim D."/>
            <person name="Ryu S."/>
            <person name="Kim W."/>
        </authorList>
    </citation>
    <scope>NUCLEOTIDE SEQUENCE [LARGE SCALE GENOMIC DNA]</scope>
    <source>
        <tissue evidence="1">Muscle</tissue>
    </source>
</reference>
<evidence type="ECO:0000313" key="2">
    <source>
        <dbReference type="Proteomes" id="UP000324222"/>
    </source>
</evidence>
<name>A0A5B7IFX9_PORTR</name>
<keyword evidence="2" id="KW-1185">Reference proteome</keyword>
<dbReference type="AlphaFoldDB" id="A0A5B7IFX9"/>
<dbReference type="Proteomes" id="UP000324222">
    <property type="component" value="Unassembled WGS sequence"/>
</dbReference>
<organism evidence="1 2">
    <name type="scientific">Portunus trituberculatus</name>
    <name type="common">Swimming crab</name>
    <name type="synonym">Neptunus trituberculatus</name>
    <dbReference type="NCBI Taxonomy" id="210409"/>
    <lineage>
        <taxon>Eukaryota</taxon>
        <taxon>Metazoa</taxon>
        <taxon>Ecdysozoa</taxon>
        <taxon>Arthropoda</taxon>
        <taxon>Crustacea</taxon>
        <taxon>Multicrustacea</taxon>
        <taxon>Malacostraca</taxon>
        <taxon>Eumalacostraca</taxon>
        <taxon>Eucarida</taxon>
        <taxon>Decapoda</taxon>
        <taxon>Pleocyemata</taxon>
        <taxon>Brachyura</taxon>
        <taxon>Eubrachyura</taxon>
        <taxon>Portunoidea</taxon>
        <taxon>Portunidae</taxon>
        <taxon>Portuninae</taxon>
        <taxon>Portunus</taxon>
    </lineage>
</organism>
<evidence type="ECO:0000313" key="1">
    <source>
        <dbReference type="EMBL" id="MPC82702.1"/>
    </source>
</evidence>
<sequence>MQQTGLTLQKAVAHVCCQAEYETRNIVKKMMVVVDEGRNEADRDGEGRGGERFSAHQGNAAVQHKACKWPVTVVWGET</sequence>
<comment type="caution">
    <text evidence="1">The sequence shown here is derived from an EMBL/GenBank/DDBJ whole genome shotgun (WGS) entry which is preliminary data.</text>
</comment>
<accession>A0A5B7IFX9</accession>
<proteinExistence type="predicted"/>
<gene>
    <name evidence="1" type="ORF">E2C01_077383</name>
</gene>
<dbReference type="EMBL" id="VSRR010060501">
    <property type="protein sequence ID" value="MPC82702.1"/>
    <property type="molecule type" value="Genomic_DNA"/>
</dbReference>
<protein>
    <submittedName>
        <fullName evidence="1">Uncharacterized protein</fullName>
    </submittedName>
</protein>